<accession>A0A8K0JI47</accession>
<name>A0A8K0JI47_9TREE</name>
<sequence length="261" mass="29403">MPGNKSSCPEGLAYFCMSTIEHHLESQRSSGEPGQQAKPRLRDFMDTSPGGVGGASFDLKQESPLFVTWNKRSYAYTHEDAPGPENAVAQEHDNEQEDGDDEEEDEEDVSLRGCIGTFTALPLEKGLREYAITSAFRDTRFRPVKAEELPFLQCGVSLLTPMTPAPNPLAWTLGTHGIHITFHHSSRRYSGTYLPEVPPAQGWTKEETILSLIRKAGYRGKVNTGDDQDEVWGGIRLQIYESRKVKRNWAQFERWKAENEK</sequence>
<gene>
    <name evidence="3" type="ORF">FFLO_05052</name>
</gene>
<dbReference type="Pfam" id="PF01871">
    <property type="entry name" value="AMMECR1"/>
    <property type="match status" value="1"/>
</dbReference>
<dbReference type="NCBIfam" id="TIGR00296">
    <property type="entry name" value="TIGR00296 family protein"/>
    <property type="match status" value="1"/>
</dbReference>
<dbReference type="AlphaFoldDB" id="A0A8K0JI47"/>
<dbReference type="Gene3D" id="3.30.700.20">
    <property type="entry name" value="Hypothetical protein ph0010, domain 1"/>
    <property type="match status" value="1"/>
</dbReference>
<dbReference type="PANTHER" id="PTHR13016">
    <property type="entry name" value="AMMECR1 HOMOLOG"/>
    <property type="match status" value="1"/>
</dbReference>
<feature type="region of interest" description="Disordered" evidence="1">
    <location>
        <begin position="24"/>
        <end position="58"/>
    </location>
</feature>
<feature type="domain" description="AMMECR1" evidence="2">
    <location>
        <begin position="18"/>
        <end position="256"/>
    </location>
</feature>
<dbReference type="InterPro" id="IPR036071">
    <property type="entry name" value="AMMECR1_dom_sf"/>
</dbReference>
<comment type="caution">
    <text evidence="3">The sequence shown here is derived from an EMBL/GenBank/DDBJ whole genome shotgun (WGS) entry which is preliminary data.</text>
</comment>
<proteinExistence type="predicted"/>
<dbReference type="EMBL" id="JABELV010000118">
    <property type="protein sequence ID" value="KAG7530453.1"/>
    <property type="molecule type" value="Genomic_DNA"/>
</dbReference>
<dbReference type="PANTHER" id="PTHR13016:SF0">
    <property type="entry name" value="AMME SYNDROME CANDIDATE GENE 1 PROTEIN"/>
    <property type="match status" value="1"/>
</dbReference>
<evidence type="ECO:0000256" key="1">
    <source>
        <dbReference type="SAM" id="MobiDB-lite"/>
    </source>
</evidence>
<dbReference type="SUPFAM" id="SSF143447">
    <property type="entry name" value="AMMECR1-like"/>
    <property type="match status" value="1"/>
</dbReference>
<evidence type="ECO:0000259" key="2">
    <source>
        <dbReference type="PROSITE" id="PS51112"/>
    </source>
</evidence>
<reference evidence="3" key="1">
    <citation type="submission" date="2020-04" db="EMBL/GenBank/DDBJ databases">
        <title>Analysis of mating type loci in Filobasidium floriforme.</title>
        <authorList>
            <person name="Nowrousian M."/>
        </authorList>
    </citation>
    <scope>NUCLEOTIDE SEQUENCE</scope>
    <source>
        <strain evidence="3">CBS 6242</strain>
    </source>
</reference>
<feature type="compositionally biased region" description="Acidic residues" evidence="1">
    <location>
        <begin position="94"/>
        <end position="108"/>
    </location>
</feature>
<organism evidence="3 4">
    <name type="scientific">Filobasidium floriforme</name>
    <dbReference type="NCBI Taxonomy" id="5210"/>
    <lineage>
        <taxon>Eukaryota</taxon>
        <taxon>Fungi</taxon>
        <taxon>Dikarya</taxon>
        <taxon>Basidiomycota</taxon>
        <taxon>Agaricomycotina</taxon>
        <taxon>Tremellomycetes</taxon>
        <taxon>Filobasidiales</taxon>
        <taxon>Filobasidiaceae</taxon>
        <taxon>Filobasidium</taxon>
    </lineage>
</organism>
<dbReference type="OrthoDB" id="2580208at2759"/>
<protein>
    <recommendedName>
        <fullName evidence="2">AMMECR1 domain-containing protein</fullName>
    </recommendedName>
</protein>
<evidence type="ECO:0000313" key="4">
    <source>
        <dbReference type="Proteomes" id="UP000812966"/>
    </source>
</evidence>
<dbReference type="InterPro" id="IPR027485">
    <property type="entry name" value="AMMECR1_N"/>
</dbReference>
<dbReference type="InterPro" id="IPR002733">
    <property type="entry name" value="AMMECR1_domain"/>
</dbReference>
<evidence type="ECO:0000313" key="3">
    <source>
        <dbReference type="EMBL" id="KAG7530453.1"/>
    </source>
</evidence>
<dbReference type="PROSITE" id="PS51112">
    <property type="entry name" value="AMMECR1"/>
    <property type="match status" value="1"/>
</dbReference>
<dbReference type="InterPro" id="IPR023473">
    <property type="entry name" value="AMMECR1"/>
</dbReference>
<dbReference type="Proteomes" id="UP000812966">
    <property type="component" value="Unassembled WGS sequence"/>
</dbReference>
<feature type="region of interest" description="Disordered" evidence="1">
    <location>
        <begin position="77"/>
        <end position="110"/>
    </location>
</feature>
<keyword evidence="4" id="KW-1185">Reference proteome</keyword>